<dbReference type="Proteomes" id="UP000468901">
    <property type="component" value="Unassembled WGS sequence"/>
</dbReference>
<proteinExistence type="predicted"/>
<dbReference type="RefSeq" id="WP_152216804.1">
    <property type="nucleotide sequence ID" value="NZ_JBAQYD010000225.1"/>
</dbReference>
<dbReference type="EMBL" id="WESC01000011">
    <property type="protein sequence ID" value="KAB7739348.1"/>
    <property type="molecule type" value="Genomic_DNA"/>
</dbReference>
<accession>A0A6N6VGI4</accession>
<dbReference type="AlphaFoldDB" id="A0A6N6VGI4"/>
<organism evidence="1 2">
    <name type="scientific">Parvibaculum sedimenti</name>
    <dbReference type="NCBI Taxonomy" id="2608632"/>
    <lineage>
        <taxon>Bacteria</taxon>
        <taxon>Pseudomonadati</taxon>
        <taxon>Pseudomonadota</taxon>
        <taxon>Alphaproteobacteria</taxon>
        <taxon>Hyphomicrobiales</taxon>
        <taxon>Parvibaculaceae</taxon>
        <taxon>Parvibaculum</taxon>
    </lineage>
</organism>
<dbReference type="InterPro" id="IPR009922">
    <property type="entry name" value="DUF1457"/>
</dbReference>
<sequence>MLRESAQKAKAVDYDVVEVDAPVHPMNRVLLAYWQSKMSPDGIVRRGAIDPFDVRQTLGGIFIVEPVDEGRDLLYRLVGSANELRLGLKCTGRRFTECYGTRMAADQIVFHNRVFAAGKPAFLRGRLMGLDVEHADFEACYLPMKTDDGRNQIMGGLFDMAE</sequence>
<gene>
    <name evidence="1" type="ORF">F2P47_13025</name>
</gene>
<reference evidence="1 2" key="1">
    <citation type="submission" date="2019-09" db="EMBL/GenBank/DDBJ databases">
        <title>Parvibaculum sedimenti sp. nov., isolated from sediment.</title>
        <authorList>
            <person name="Wang Y."/>
        </authorList>
    </citation>
    <scope>NUCLEOTIDE SEQUENCE [LARGE SCALE GENOMIC DNA]</scope>
    <source>
        <strain evidence="1 2">HXT-9</strain>
    </source>
</reference>
<keyword evidence="2" id="KW-1185">Reference proteome</keyword>
<evidence type="ECO:0000313" key="2">
    <source>
        <dbReference type="Proteomes" id="UP000468901"/>
    </source>
</evidence>
<name>A0A6N6VGI4_9HYPH</name>
<protein>
    <submittedName>
        <fullName evidence="1">PAS domain-containing protein</fullName>
    </submittedName>
</protein>
<comment type="caution">
    <text evidence="1">The sequence shown here is derived from an EMBL/GenBank/DDBJ whole genome shotgun (WGS) entry which is preliminary data.</text>
</comment>
<evidence type="ECO:0000313" key="1">
    <source>
        <dbReference type="EMBL" id="KAB7739348.1"/>
    </source>
</evidence>
<dbReference type="Pfam" id="PF07310">
    <property type="entry name" value="PAS_5"/>
    <property type="match status" value="1"/>
</dbReference>